<dbReference type="OrthoDB" id="195502at2"/>
<feature type="transmembrane region" description="Helical" evidence="1">
    <location>
        <begin position="175"/>
        <end position="196"/>
    </location>
</feature>
<evidence type="ECO:0000256" key="1">
    <source>
        <dbReference type="SAM" id="Phobius"/>
    </source>
</evidence>
<feature type="transmembrane region" description="Helical" evidence="1">
    <location>
        <begin position="145"/>
        <end position="163"/>
    </location>
</feature>
<feature type="transmembrane region" description="Helical" evidence="1">
    <location>
        <begin position="7"/>
        <end position="27"/>
    </location>
</feature>
<proteinExistence type="predicted"/>
<sequence>MQARSWRFGLTTFLCIGVAGYALWAYGGGVQRVPVHPDMAAVFDDHRVLITVHAVGASLALLLGPFQFLDRLRARAPRLHRWLGYAYLLLGVGVGGTAGVLLSPYSFGGLVSHLGFGLLGCLWLLTGLMAVVAAKRRRFEEHRLWMLRNFALALAAVTLRFYLPASVISGLPFENVYPAIAWLCWVPNLIFVEWFLKKSTSAA</sequence>
<dbReference type="Pfam" id="PF10067">
    <property type="entry name" value="DUF2306"/>
    <property type="match status" value="1"/>
</dbReference>
<dbReference type="EMBL" id="CP016094">
    <property type="protein sequence ID" value="AOS45542.1"/>
    <property type="molecule type" value="Genomic_DNA"/>
</dbReference>
<evidence type="ECO:0000313" key="3">
    <source>
        <dbReference type="Proteomes" id="UP000095228"/>
    </source>
</evidence>
<feature type="transmembrane region" description="Helical" evidence="1">
    <location>
        <begin position="47"/>
        <end position="70"/>
    </location>
</feature>
<keyword evidence="1" id="KW-1133">Transmembrane helix</keyword>
<dbReference type="Proteomes" id="UP000095228">
    <property type="component" value="Chromosome"/>
</dbReference>
<feature type="transmembrane region" description="Helical" evidence="1">
    <location>
        <begin position="82"/>
        <end position="102"/>
    </location>
</feature>
<keyword evidence="3" id="KW-1185">Reference proteome</keyword>
<protein>
    <recommendedName>
        <fullName evidence="4">DUF2306 domain-containing protein</fullName>
    </recommendedName>
</protein>
<keyword evidence="1" id="KW-0812">Transmembrane</keyword>
<accession>A0A1D8AXB3</accession>
<gene>
    <name evidence="2" type="ORF">Verru16b_02623</name>
</gene>
<dbReference type="STRING" id="1838286.Verru16b_02623"/>
<dbReference type="KEGG" id="obg:Verru16b_02623"/>
<organism evidence="2 3">
    <name type="scientific">Lacunisphaera limnophila</name>
    <dbReference type="NCBI Taxonomy" id="1838286"/>
    <lineage>
        <taxon>Bacteria</taxon>
        <taxon>Pseudomonadati</taxon>
        <taxon>Verrucomicrobiota</taxon>
        <taxon>Opitutia</taxon>
        <taxon>Opitutales</taxon>
        <taxon>Opitutaceae</taxon>
        <taxon>Lacunisphaera</taxon>
    </lineage>
</organism>
<name>A0A1D8AXB3_9BACT</name>
<reference evidence="2 3" key="1">
    <citation type="submission" date="2016-06" db="EMBL/GenBank/DDBJ databases">
        <title>Three novel species with peptidoglycan cell walls form the new genus Lacunisphaera gen. nov. in the family Opitutaceae of the verrucomicrobial subdivision 4.</title>
        <authorList>
            <person name="Rast P."/>
            <person name="Gloeckner I."/>
            <person name="Jogler M."/>
            <person name="Boedeker C."/>
            <person name="Jeske O."/>
            <person name="Wiegand S."/>
            <person name="Reinhardt R."/>
            <person name="Schumann P."/>
            <person name="Rohde M."/>
            <person name="Spring S."/>
            <person name="Gloeckner F.O."/>
            <person name="Jogler C."/>
        </authorList>
    </citation>
    <scope>NUCLEOTIDE SEQUENCE [LARGE SCALE GENOMIC DNA]</scope>
    <source>
        <strain evidence="2 3">IG16b</strain>
    </source>
</reference>
<keyword evidence="1" id="KW-0472">Membrane</keyword>
<feature type="transmembrane region" description="Helical" evidence="1">
    <location>
        <begin position="114"/>
        <end position="133"/>
    </location>
</feature>
<evidence type="ECO:0000313" key="2">
    <source>
        <dbReference type="EMBL" id="AOS45542.1"/>
    </source>
</evidence>
<evidence type="ECO:0008006" key="4">
    <source>
        <dbReference type="Google" id="ProtNLM"/>
    </source>
</evidence>
<dbReference type="AlphaFoldDB" id="A0A1D8AXB3"/>
<dbReference type="InterPro" id="IPR018750">
    <property type="entry name" value="DUF2306_membrane"/>
</dbReference>
<dbReference type="RefSeq" id="WP_069962678.1">
    <property type="nucleotide sequence ID" value="NZ_CP016094.1"/>
</dbReference>